<sequence length="106" mass="12293">MELADENDSRPDTPITIDDSRENCEIRQNLENVIRLYSNLTRDFSTLIKNLETDPAFNPDDPVYLSSPELCERYSQYNNYRTEMEGKLKSLATYTKLSCLIHSPPN</sequence>
<name>A0A8X6QDP4_NEPPI</name>
<dbReference type="AlphaFoldDB" id="A0A8X6QDP4"/>
<accession>A0A8X6QDP4</accession>
<feature type="region of interest" description="Disordered" evidence="1">
    <location>
        <begin position="1"/>
        <end position="20"/>
    </location>
</feature>
<evidence type="ECO:0000256" key="1">
    <source>
        <dbReference type="SAM" id="MobiDB-lite"/>
    </source>
</evidence>
<reference evidence="2" key="1">
    <citation type="submission" date="2020-08" db="EMBL/GenBank/DDBJ databases">
        <title>Multicomponent nature underlies the extraordinary mechanical properties of spider dragline silk.</title>
        <authorList>
            <person name="Kono N."/>
            <person name="Nakamura H."/>
            <person name="Mori M."/>
            <person name="Yoshida Y."/>
            <person name="Ohtoshi R."/>
            <person name="Malay A.D."/>
            <person name="Moran D.A.P."/>
            <person name="Tomita M."/>
            <person name="Numata K."/>
            <person name="Arakawa K."/>
        </authorList>
    </citation>
    <scope>NUCLEOTIDE SEQUENCE</scope>
</reference>
<dbReference type="Proteomes" id="UP000887013">
    <property type="component" value="Unassembled WGS sequence"/>
</dbReference>
<comment type="caution">
    <text evidence="2">The sequence shown here is derived from an EMBL/GenBank/DDBJ whole genome shotgun (WGS) entry which is preliminary data.</text>
</comment>
<evidence type="ECO:0000313" key="2">
    <source>
        <dbReference type="EMBL" id="GFU08907.1"/>
    </source>
</evidence>
<dbReference type="EMBL" id="BMAW01124655">
    <property type="protein sequence ID" value="GFU08907.1"/>
    <property type="molecule type" value="Genomic_DNA"/>
</dbReference>
<protein>
    <submittedName>
        <fullName evidence="2">Uncharacterized protein</fullName>
    </submittedName>
</protein>
<keyword evidence="3" id="KW-1185">Reference proteome</keyword>
<organism evidence="2 3">
    <name type="scientific">Nephila pilipes</name>
    <name type="common">Giant wood spider</name>
    <name type="synonym">Nephila maculata</name>
    <dbReference type="NCBI Taxonomy" id="299642"/>
    <lineage>
        <taxon>Eukaryota</taxon>
        <taxon>Metazoa</taxon>
        <taxon>Ecdysozoa</taxon>
        <taxon>Arthropoda</taxon>
        <taxon>Chelicerata</taxon>
        <taxon>Arachnida</taxon>
        <taxon>Araneae</taxon>
        <taxon>Araneomorphae</taxon>
        <taxon>Entelegynae</taxon>
        <taxon>Araneoidea</taxon>
        <taxon>Nephilidae</taxon>
        <taxon>Nephila</taxon>
    </lineage>
</organism>
<proteinExistence type="predicted"/>
<evidence type="ECO:0000313" key="3">
    <source>
        <dbReference type="Proteomes" id="UP000887013"/>
    </source>
</evidence>
<gene>
    <name evidence="2" type="ORF">NPIL_203311</name>
</gene>